<comment type="caution">
    <text evidence="1">The sequence shown here is derived from an EMBL/GenBank/DDBJ whole genome shotgun (WGS) entry which is preliminary data.</text>
</comment>
<dbReference type="EMBL" id="JABEQJ010000049">
    <property type="protein sequence ID" value="MBB2162711.1"/>
    <property type="molecule type" value="Genomic_DNA"/>
</dbReference>
<accession>A0A7W4IH47</accession>
<dbReference type="Proteomes" id="UP000589085">
    <property type="component" value="Unassembled WGS sequence"/>
</dbReference>
<reference evidence="1 2" key="1">
    <citation type="submission" date="2020-04" db="EMBL/GenBank/DDBJ databases">
        <title>Description of novel Gluconacetobacter.</title>
        <authorList>
            <person name="Sombolestani A."/>
        </authorList>
    </citation>
    <scope>NUCLEOTIDE SEQUENCE [LARGE SCALE GENOMIC DNA]</scope>
    <source>
        <strain evidence="1 2">LMG 19747</strain>
    </source>
</reference>
<dbReference type="PANTHER" id="PTHR36455">
    <property type="match status" value="1"/>
</dbReference>
<evidence type="ECO:0000313" key="2">
    <source>
        <dbReference type="Proteomes" id="UP000589085"/>
    </source>
</evidence>
<dbReference type="RefSeq" id="WP_182999528.1">
    <property type="nucleotide sequence ID" value="NZ_JABEQJ010000049.1"/>
</dbReference>
<protein>
    <submittedName>
        <fullName evidence="1">IS66 family insertion sequence element accessory protein TnpB</fullName>
    </submittedName>
</protein>
<dbReference type="InterPro" id="IPR008878">
    <property type="entry name" value="Transposase_IS66_Orf2"/>
</dbReference>
<sequence>MIWPSGEVRIWLACGVTDMRRGIHSLALQVQTTLGKDPHDGSIYIFRGRRGDTIKVLFWDRQGMCLAMKRLDRGTFVWPQAKDGSVSLTTGQMAMLVEAIDWRATAWTARPQVVG</sequence>
<dbReference type="PANTHER" id="PTHR36455:SF1">
    <property type="entry name" value="BLR8292 PROTEIN"/>
    <property type="match status" value="1"/>
</dbReference>
<dbReference type="AlphaFoldDB" id="A0A7W4IH47"/>
<gene>
    <name evidence="1" type="primary">tnpB</name>
    <name evidence="1" type="ORF">HLH48_21625</name>
</gene>
<name>A0A7W4IH47_9PROT</name>
<dbReference type="Pfam" id="PF05717">
    <property type="entry name" value="TnpB_IS66"/>
    <property type="match status" value="1"/>
</dbReference>
<dbReference type="NCBIfam" id="NF033819">
    <property type="entry name" value="IS66_TnpB"/>
    <property type="match status" value="1"/>
</dbReference>
<organism evidence="1 2">
    <name type="scientific">Gluconacetobacter sacchari</name>
    <dbReference type="NCBI Taxonomy" id="92759"/>
    <lineage>
        <taxon>Bacteria</taxon>
        <taxon>Pseudomonadati</taxon>
        <taxon>Pseudomonadota</taxon>
        <taxon>Alphaproteobacteria</taxon>
        <taxon>Acetobacterales</taxon>
        <taxon>Acetobacteraceae</taxon>
        <taxon>Gluconacetobacter</taxon>
    </lineage>
</organism>
<evidence type="ECO:0000313" key="1">
    <source>
        <dbReference type="EMBL" id="MBB2162711.1"/>
    </source>
</evidence>
<proteinExistence type="predicted"/>